<evidence type="ECO:0000313" key="2">
    <source>
        <dbReference type="EMBL" id="KRY45604.1"/>
    </source>
</evidence>
<name>A0A0V1C8G2_TRIBR</name>
<reference evidence="2 3" key="1">
    <citation type="submission" date="2015-01" db="EMBL/GenBank/DDBJ databases">
        <title>Evolution of Trichinella species and genotypes.</title>
        <authorList>
            <person name="Korhonen P.K."/>
            <person name="Edoardo P."/>
            <person name="Giuseppe L.R."/>
            <person name="Gasser R.B."/>
        </authorList>
    </citation>
    <scope>NUCLEOTIDE SEQUENCE [LARGE SCALE GENOMIC DNA]</scope>
    <source>
        <strain evidence="2">ISS120</strain>
    </source>
</reference>
<comment type="caution">
    <text evidence="2">The sequence shown here is derived from an EMBL/GenBank/DDBJ whole genome shotgun (WGS) entry which is preliminary data.</text>
</comment>
<evidence type="ECO:0000313" key="3">
    <source>
        <dbReference type="Proteomes" id="UP000054653"/>
    </source>
</evidence>
<dbReference type="AlphaFoldDB" id="A0A0V1C8G2"/>
<dbReference type="OrthoDB" id="5936901at2759"/>
<sequence>MGRARLMTTPIHHTTGYSTLSSLFLPPLDLQKGERDTQGCNPAGSQVVAVFALAFLPSSLTRSRLEQTGLFRLATQWYSSRGTASSGRSVPPVCGDSAHGAEHGTSAAPLPPLPGITPPIHCPFPCGWQVVGGAKVRDVLLDQHLGHGIGFHVGEGKCGCPFVEVVHQDQDAPVPRWGLFQRPKNVHANTLQRVSRSHGLHWRTVVLGRALPPRALRARAAPCVYVTTHPGPVESAPDSCQPPSNLSLWFLKSRHPAQATTVCAQ</sequence>
<organism evidence="2 3">
    <name type="scientific">Trichinella britovi</name>
    <name type="common">Parasitic roundworm</name>
    <dbReference type="NCBI Taxonomy" id="45882"/>
    <lineage>
        <taxon>Eukaryota</taxon>
        <taxon>Metazoa</taxon>
        <taxon>Ecdysozoa</taxon>
        <taxon>Nematoda</taxon>
        <taxon>Enoplea</taxon>
        <taxon>Dorylaimia</taxon>
        <taxon>Trichinellida</taxon>
        <taxon>Trichinellidae</taxon>
        <taxon>Trichinella</taxon>
    </lineage>
</organism>
<keyword evidence="3" id="KW-1185">Reference proteome</keyword>
<dbReference type="EMBL" id="JYDI01000344">
    <property type="protein sequence ID" value="KRY45604.1"/>
    <property type="molecule type" value="Genomic_DNA"/>
</dbReference>
<accession>A0A0V1C8G2</accession>
<feature type="region of interest" description="Disordered" evidence="1">
    <location>
        <begin position="82"/>
        <end position="107"/>
    </location>
</feature>
<gene>
    <name evidence="2" type="ORF">T03_7864</name>
</gene>
<proteinExistence type="predicted"/>
<dbReference type="Proteomes" id="UP000054653">
    <property type="component" value="Unassembled WGS sequence"/>
</dbReference>
<evidence type="ECO:0000256" key="1">
    <source>
        <dbReference type="SAM" id="MobiDB-lite"/>
    </source>
</evidence>
<protein>
    <submittedName>
        <fullName evidence="2">Uncharacterized protein</fullName>
    </submittedName>
</protein>